<dbReference type="AlphaFoldDB" id="A0A8T2B150"/>
<keyword evidence="4" id="KW-0611">Plant defense</keyword>
<dbReference type="EMBL" id="JAEFBK010000008">
    <property type="protein sequence ID" value="KAG7578727.1"/>
    <property type="molecule type" value="Genomic_DNA"/>
</dbReference>
<proteinExistence type="inferred from homology"/>
<name>A0A8T2B150_9BRAS</name>
<dbReference type="Pfam" id="PF25052">
    <property type="entry name" value="AtDEF-like"/>
    <property type="match status" value="1"/>
</dbReference>
<reference evidence="7 8" key="1">
    <citation type="submission" date="2020-12" db="EMBL/GenBank/DDBJ databases">
        <title>Concerted genomic and epigenomic changes stabilize Arabidopsis allopolyploids.</title>
        <authorList>
            <person name="Chen Z."/>
        </authorList>
    </citation>
    <scope>NUCLEOTIDE SEQUENCE [LARGE SCALE GENOMIC DNA]</scope>
    <source>
        <strain evidence="7">Allo738</strain>
        <tissue evidence="7">Leaf</tissue>
    </source>
</reference>
<keyword evidence="6" id="KW-0732">Signal</keyword>
<evidence type="ECO:0000256" key="1">
    <source>
        <dbReference type="ARBA" id="ARBA00006722"/>
    </source>
</evidence>
<evidence type="ECO:0000256" key="6">
    <source>
        <dbReference type="SAM" id="SignalP"/>
    </source>
</evidence>
<comment type="caution">
    <text evidence="7">The sequence shown here is derived from an EMBL/GenBank/DDBJ whole genome shotgun (WGS) entry which is preliminary data.</text>
</comment>
<dbReference type="GO" id="GO:0050832">
    <property type="term" value="P:defense response to fungus"/>
    <property type="evidence" value="ECO:0007669"/>
    <property type="project" value="UniProtKB-KW"/>
</dbReference>
<keyword evidence="2" id="KW-0929">Antimicrobial</keyword>
<evidence type="ECO:0000256" key="5">
    <source>
        <dbReference type="ARBA" id="ARBA00023157"/>
    </source>
</evidence>
<accession>A0A8T2B150</accession>
<comment type="similarity">
    <text evidence="1">Belongs to the DEFL family.</text>
</comment>
<gene>
    <name evidence="7" type="ORF">ISN45_Aa03g028970</name>
</gene>
<protein>
    <submittedName>
        <fullName evidence="7">Uncharacterized protein</fullName>
    </submittedName>
</protein>
<evidence type="ECO:0000313" key="7">
    <source>
        <dbReference type="EMBL" id="KAG7578727.1"/>
    </source>
</evidence>
<keyword evidence="5" id="KW-1015">Disulfide bond</keyword>
<dbReference type="GO" id="GO:0031640">
    <property type="term" value="P:killing of cells of another organism"/>
    <property type="evidence" value="ECO:0007669"/>
    <property type="project" value="UniProtKB-KW"/>
</dbReference>
<dbReference type="Proteomes" id="UP000694240">
    <property type="component" value="Chromosome 8"/>
</dbReference>
<sequence length="90" mass="10141">MPIKKFSSLLLLWLMMLTFIFIPMISGEMINKIREIKQCGMKCYSTHECNETCIDEGYEEGKCLGLGYRKGGVECCCLASSRYGSPISNP</sequence>
<evidence type="ECO:0000313" key="8">
    <source>
        <dbReference type="Proteomes" id="UP000694240"/>
    </source>
</evidence>
<dbReference type="InterPro" id="IPR010851">
    <property type="entry name" value="DEFL"/>
</dbReference>
<feature type="signal peptide" evidence="6">
    <location>
        <begin position="1"/>
        <end position="27"/>
    </location>
</feature>
<organism evidence="7 8">
    <name type="scientific">Arabidopsis thaliana x Arabidopsis arenosa</name>
    <dbReference type="NCBI Taxonomy" id="1240361"/>
    <lineage>
        <taxon>Eukaryota</taxon>
        <taxon>Viridiplantae</taxon>
        <taxon>Streptophyta</taxon>
        <taxon>Embryophyta</taxon>
        <taxon>Tracheophyta</taxon>
        <taxon>Spermatophyta</taxon>
        <taxon>Magnoliopsida</taxon>
        <taxon>eudicotyledons</taxon>
        <taxon>Gunneridae</taxon>
        <taxon>Pentapetalae</taxon>
        <taxon>rosids</taxon>
        <taxon>malvids</taxon>
        <taxon>Brassicales</taxon>
        <taxon>Brassicaceae</taxon>
        <taxon>Camelineae</taxon>
        <taxon>Arabidopsis</taxon>
    </lineage>
</organism>
<keyword evidence="3" id="KW-0295">Fungicide</keyword>
<evidence type="ECO:0000256" key="4">
    <source>
        <dbReference type="ARBA" id="ARBA00022821"/>
    </source>
</evidence>
<evidence type="ECO:0000256" key="3">
    <source>
        <dbReference type="ARBA" id="ARBA00022577"/>
    </source>
</evidence>
<evidence type="ECO:0000256" key="2">
    <source>
        <dbReference type="ARBA" id="ARBA00022529"/>
    </source>
</evidence>
<keyword evidence="8" id="KW-1185">Reference proteome</keyword>
<feature type="chain" id="PRO_5035799659" evidence="6">
    <location>
        <begin position="28"/>
        <end position="90"/>
    </location>
</feature>